<dbReference type="InterPro" id="IPR001810">
    <property type="entry name" value="F-box_dom"/>
</dbReference>
<dbReference type="SMART" id="SM00579">
    <property type="entry name" value="FBD"/>
    <property type="match status" value="1"/>
</dbReference>
<organism evidence="2 3">
    <name type="scientific">Thlaspi arvense</name>
    <name type="common">Field penny-cress</name>
    <dbReference type="NCBI Taxonomy" id="13288"/>
    <lineage>
        <taxon>Eukaryota</taxon>
        <taxon>Viridiplantae</taxon>
        <taxon>Streptophyta</taxon>
        <taxon>Embryophyta</taxon>
        <taxon>Tracheophyta</taxon>
        <taxon>Spermatophyta</taxon>
        <taxon>Magnoliopsida</taxon>
        <taxon>eudicotyledons</taxon>
        <taxon>Gunneridae</taxon>
        <taxon>Pentapetalae</taxon>
        <taxon>rosids</taxon>
        <taxon>malvids</taxon>
        <taxon>Brassicales</taxon>
        <taxon>Brassicaceae</taxon>
        <taxon>Thlaspideae</taxon>
        <taxon>Thlaspi</taxon>
    </lineage>
</organism>
<keyword evidence="3" id="KW-1185">Reference proteome</keyword>
<dbReference type="PANTHER" id="PTHR31900">
    <property type="entry name" value="F-BOX/RNI SUPERFAMILY PROTEIN-RELATED"/>
    <property type="match status" value="1"/>
</dbReference>
<dbReference type="InterPro" id="IPR055411">
    <property type="entry name" value="LRR_FXL15/At3g58940/PEG3-like"/>
</dbReference>
<dbReference type="PANTHER" id="PTHR31900:SF34">
    <property type="entry name" value="EMB|CAB62440.1-RELATED"/>
    <property type="match status" value="1"/>
</dbReference>
<dbReference type="Proteomes" id="UP000836841">
    <property type="component" value="Chromosome 6"/>
</dbReference>
<dbReference type="Gene3D" id="1.20.1280.50">
    <property type="match status" value="1"/>
</dbReference>
<reference evidence="2 3" key="1">
    <citation type="submission" date="2022-03" db="EMBL/GenBank/DDBJ databases">
        <authorList>
            <person name="Nunn A."/>
            <person name="Chopra R."/>
            <person name="Nunn A."/>
            <person name="Contreras Garrido A."/>
        </authorList>
    </citation>
    <scope>NUCLEOTIDE SEQUENCE [LARGE SCALE GENOMIC DNA]</scope>
</reference>
<evidence type="ECO:0000313" key="2">
    <source>
        <dbReference type="EMBL" id="CAH2069752.1"/>
    </source>
</evidence>
<dbReference type="Pfam" id="PF08387">
    <property type="entry name" value="FBD"/>
    <property type="match status" value="1"/>
</dbReference>
<dbReference type="SUPFAM" id="SSF52047">
    <property type="entry name" value="RNI-like"/>
    <property type="match status" value="1"/>
</dbReference>
<evidence type="ECO:0000259" key="1">
    <source>
        <dbReference type="PROSITE" id="PS50181"/>
    </source>
</evidence>
<dbReference type="InterPro" id="IPR050232">
    <property type="entry name" value="FBL13/AtMIF1-like"/>
</dbReference>
<accession>A0AAU9SMG1</accession>
<dbReference type="InterPro" id="IPR053781">
    <property type="entry name" value="F-box_AtFBL13-like"/>
</dbReference>
<protein>
    <recommendedName>
        <fullName evidence="1">F-box domain-containing protein</fullName>
    </recommendedName>
</protein>
<dbReference type="InterPro" id="IPR032675">
    <property type="entry name" value="LRR_dom_sf"/>
</dbReference>
<dbReference type="AlphaFoldDB" id="A0AAU9SMG1"/>
<dbReference type="SUPFAM" id="SSF81383">
    <property type="entry name" value="F-box domain"/>
    <property type="match status" value="1"/>
</dbReference>
<dbReference type="CDD" id="cd22160">
    <property type="entry name" value="F-box_AtFBL13-like"/>
    <property type="match status" value="1"/>
</dbReference>
<dbReference type="PROSITE" id="PS50181">
    <property type="entry name" value="FBOX"/>
    <property type="match status" value="1"/>
</dbReference>
<dbReference type="InterPro" id="IPR006566">
    <property type="entry name" value="FBD"/>
</dbReference>
<dbReference type="Pfam" id="PF24758">
    <property type="entry name" value="LRR_At5g56370"/>
    <property type="match status" value="1"/>
</dbReference>
<gene>
    <name evidence="2" type="ORF">TAV2_LOCUS21820</name>
</gene>
<evidence type="ECO:0000313" key="3">
    <source>
        <dbReference type="Proteomes" id="UP000836841"/>
    </source>
</evidence>
<name>A0AAU9SMG1_THLAR</name>
<feature type="domain" description="F-box" evidence="1">
    <location>
        <begin position="1"/>
        <end position="37"/>
    </location>
</feature>
<sequence>MDKISELPDELILTVLSSLPAKDVVSTMVLSKRWKFLWMFVPKLECDYNDRRLCRFVNSLMLLHEAPVLECLRFNVSQKTGAILNIGALKRGLREVIIETDDSPSLTKTLVLLPRPCFGTTLAALRLSNVVLVDVYSSPLSFPSLKILSLGSVIYPCGEFVNRILSGCPVLQDLEVQRCEHDNVMIFVVRVPSLESLWLLTSPDKAKDDAHGFVVEAPSLKILNILDYSSGFCTIDKKMHKIVSANLDVDYSCTKKLLGRMASVQQLYLCLSTSMEAYHEGRKYSQLVWLELCTCQIEWFNLLMRLLKDSPKLRFLKLEQYHQDRTVRVMPCWSEPSYVPECLTSSLETFEWVGYDGREEEKQVARFILGNSHRLKTATFYHEATVPEEKLIELSMLRRSSSICELACKESYGQIPRYR</sequence>
<proteinExistence type="predicted"/>
<dbReference type="InterPro" id="IPR036047">
    <property type="entry name" value="F-box-like_dom_sf"/>
</dbReference>
<dbReference type="Pfam" id="PF00646">
    <property type="entry name" value="F-box"/>
    <property type="match status" value="1"/>
</dbReference>
<dbReference type="EMBL" id="OU466862">
    <property type="protein sequence ID" value="CAH2069752.1"/>
    <property type="molecule type" value="Genomic_DNA"/>
</dbReference>
<dbReference type="Gene3D" id="3.80.10.10">
    <property type="entry name" value="Ribonuclease Inhibitor"/>
    <property type="match status" value="1"/>
</dbReference>
<dbReference type="SMART" id="SM00256">
    <property type="entry name" value="FBOX"/>
    <property type="match status" value="1"/>
</dbReference>